<dbReference type="GO" id="GO:0016787">
    <property type="term" value="F:hydrolase activity"/>
    <property type="evidence" value="ECO:0007669"/>
    <property type="project" value="UniProtKB-KW"/>
</dbReference>
<name>A0ABS2TLL6_9ACTN</name>
<dbReference type="InterPro" id="IPR000073">
    <property type="entry name" value="AB_hydrolase_1"/>
</dbReference>
<reference evidence="2 3" key="1">
    <citation type="submission" date="2021-01" db="EMBL/GenBank/DDBJ databases">
        <title>Streptomyces acididurans sp. nov., isolated from a peat swamp forest soil.</title>
        <authorList>
            <person name="Chantavorakit T."/>
            <person name="Duangmal K."/>
        </authorList>
    </citation>
    <scope>NUCLEOTIDE SEQUENCE [LARGE SCALE GENOMIC DNA]</scope>
    <source>
        <strain evidence="2 3">KK5PA1</strain>
    </source>
</reference>
<evidence type="ECO:0000313" key="2">
    <source>
        <dbReference type="EMBL" id="MBM9504227.1"/>
    </source>
</evidence>
<dbReference type="Gene3D" id="3.40.50.1820">
    <property type="entry name" value="alpha/beta hydrolase"/>
    <property type="match status" value="1"/>
</dbReference>
<keyword evidence="2" id="KW-0378">Hydrolase</keyword>
<dbReference type="InterPro" id="IPR029058">
    <property type="entry name" value="AB_hydrolase_fold"/>
</dbReference>
<proteinExistence type="predicted"/>
<dbReference type="Pfam" id="PF12697">
    <property type="entry name" value="Abhydrolase_6"/>
    <property type="match status" value="1"/>
</dbReference>
<comment type="caution">
    <text evidence="2">The sequence shown here is derived from an EMBL/GenBank/DDBJ whole genome shotgun (WGS) entry which is preliminary data.</text>
</comment>
<evidence type="ECO:0000259" key="1">
    <source>
        <dbReference type="Pfam" id="PF12697"/>
    </source>
</evidence>
<dbReference type="PANTHER" id="PTHR43798:SF33">
    <property type="entry name" value="HYDROLASE, PUTATIVE (AFU_ORTHOLOGUE AFUA_2G14860)-RELATED"/>
    <property type="match status" value="1"/>
</dbReference>
<protein>
    <submittedName>
        <fullName evidence="2">Alpha/beta hydrolase</fullName>
    </submittedName>
</protein>
<sequence>MSTPVTTRNTVVALAADKSVEVPLTFQEQGRGRAFLVLHGGAGPQSVAGFAGLLARRAGVRVIAPVHPGFAATDRPQALDGVPGLAGLYAALLDELGLDDVTVIGNSLGGWIAAEIGLLNSPRVSGIVLLDPVGIDVPDHPVTDVSGMTPDQIMALSFHDPAPFRIDPTTLDEGQRAAAAANRAALQVYAGTMTDPTLRTRLRDLTLPTLVLWGESDEIVTPAYGRAFAEAIPGAHFDVLPRTGHMPQLETPDAVVSAIVEAAEPPPSAHSLSDRH</sequence>
<dbReference type="PRINTS" id="PR00111">
    <property type="entry name" value="ABHYDROLASE"/>
</dbReference>
<organism evidence="2 3">
    <name type="scientific">Actinacidiphila acididurans</name>
    <dbReference type="NCBI Taxonomy" id="2784346"/>
    <lineage>
        <taxon>Bacteria</taxon>
        <taxon>Bacillati</taxon>
        <taxon>Actinomycetota</taxon>
        <taxon>Actinomycetes</taxon>
        <taxon>Kitasatosporales</taxon>
        <taxon>Streptomycetaceae</taxon>
        <taxon>Actinacidiphila</taxon>
    </lineage>
</organism>
<dbReference type="PANTHER" id="PTHR43798">
    <property type="entry name" value="MONOACYLGLYCEROL LIPASE"/>
    <property type="match status" value="1"/>
</dbReference>
<gene>
    <name evidence="2" type="ORF">ITX44_06705</name>
</gene>
<dbReference type="SUPFAM" id="SSF53474">
    <property type="entry name" value="alpha/beta-Hydrolases"/>
    <property type="match status" value="1"/>
</dbReference>
<dbReference type="Proteomes" id="UP000749040">
    <property type="component" value="Unassembled WGS sequence"/>
</dbReference>
<keyword evidence="3" id="KW-1185">Reference proteome</keyword>
<dbReference type="EMBL" id="JADKYB010000003">
    <property type="protein sequence ID" value="MBM9504227.1"/>
    <property type="molecule type" value="Genomic_DNA"/>
</dbReference>
<evidence type="ECO:0000313" key="3">
    <source>
        <dbReference type="Proteomes" id="UP000749040"/>
    </source>
</evidence>
<dbReference type="InterPro" id="IPR050266">
    <property type="entry name" value="AB_hydrolase_sf"/>
</dbReference>
<accession>A0ABS2TLL6</accession>
<feature type="domain" description="AB hydrolase-1" evidence="1">
    <location>
        <begin position="36"/>
        <end position="257"/>
    </location>
</feature>